<dbReference type="PANTHER" id="PTHR24273:SF32">
    <property type="entry name" value="HYALIN"/>
    <property type="match status" value="1"/>
</dbReference>
<dbReference type="PROSITE" id="PS50923">
    <property type="entry name" value="SUSHI"/>
    <property type="match status" value="2"/>
</dbReference>
<comment type="caution">
    <text evidence="6">The sequence shown here is derived from an EMBL/GenBank/DDBJ whole genome shotgun (WGS) entry which is preliminary data.</text>
</comment>
<evidence type="ECO:0000256" key="3">
    <source>
        <dbReference type="PROSITE-ProRule" id="PRU00302"/>
    </source>
</evidence>
<feature type="disulfide bond" evidence="3">
    <location>
        <begin position="30"/>
        <end position="57"/>
    </location>
</feature>
<comment type="caution">
    <text evidence="3">Lacks conserved residue(s) required for the propagation of feature annotation.</text>
</comment>
<evidence type="ECO:0000313" key="6">
    <source>
        <dbReference type="EMBL" id="KAG0709999.1"/>
    </source>
</evidence>
<evidence type="ECO:0000259" key="5">
    <source>
        <dbReference type="PROSITE" id="PS50923"/>
    </source>
</evidence>
<evidence type="ECO:0000256" key="1">
    <source>
        <dbReference type="ARBA" id="ARBA00022737"/>
    </source>
</evidence>
<dbReference type="SMART" id="SM00032">
    <property type="entry name" value="CCP"/>
    <property type="match status" value="2"/>
</dbReference>
<dbReference type="InterPro" id="IPR000436">
    <property type="entry name" value="Sushi_SCR_CCP_dom"/>
</dbReference>
<gene>
    <name evidence="6" type="primary">Svep1_2</name>
    <name evidence="6" type="ORF">GWK47_023710</name>
</gene>
<dbReference type="OrthoDB" id="10045365at2759"/>
<protein>
    <submittedName>
        <fullName evidence="6">Sushi, von Willebrand factor type A, EGF and pentraxin domain-containing protein 1</fullName>
    </submittedName>
</protein>
<dbReference type="Pfam" id="PF00084">
    <property type="entry name" value="Sushi"/>
    <property type="match status" value="2"/>
</dbReference>
<dbReference type="InterPro" id="IPR003410">
    <property type="entry name" value="HYR_dom"/>
</dbReference>
<dbReference type="PROSITE" id="PS50825">
    <property type="entry name" value="HYR"/>
    <property type="match status" value="1"/>
</dbReference>
<dbReference type="Gene3D" id="2.10.70.10">
    <property type="entry name" value="Complement Module, domain 1"/>
    <property type="match status" value="2"/>
</dbReference>
<feature type="domain" description="Sushi" evidence="5">
    <location>
        <begin position="9"/>
        <end position="59"/>
    </location>
</feature>
<dbReference type="Pfam" id="PF02494">
    <property type="entry name" value="HYR"/>
    <property type="match status" value="1"/>
</dbReference>
<dbReference type="AlphaFoldDB" id="A0A8J5CG93"/>
<dbReference type="InterPro" id="IPR035976">
    <property type="entry name" value="Sushi/SCR/CCP_sf"/>
</dbReference>
<reference evidence="6" key="1">
    <citation type="submission" date="2020-07" db="EMBL/GenBank/DDBJ databases">
        <title>The High-quality genome of the commercially important snow crab, Chionoecetes opilio.</title>
        <authorList>
            <person name="Jeong J.-H."/>
            <person name="Ryu S."/>
        </authorList>
    </citation>
    <scope>NUCLEOTIDE SEQUENCE</scope>
    <source>
        <strain evidence="6">MADBK_172401_WGS</strain>
        <tissue evidence="6">Digestive gland</tissue>
    </source>
</reference>
<keyword evidence="2 3" id="KW-1015">Disulfide bond</keyword>
<evidence type="ECO:0000313" key="7">
    <source>
        <dbReference type="Proteomes" id="UP000770661"/>
    </source>
</evidence>
<evidence type="ECO:0000259" key="4">
    <source>
        <dbReference type="PROSITE" id="PS50825"/>
    </source>
</evidence>
<keyword evidence="1" id="KW-0677">Repeat</keyword>
<organism evidence="6 7">
    <name type="scientific">Chionoecetes opilio</name>
    <name type="common">Atlantic snow crab</name>
    <name type="synonym">Cancer opilio</name>
    <dbReference type="NCBI Taxonomy" id="41210"/>
    <lineage>
        <taxon>Eukaryota</taxon>
        <taxon>Metazoa</taxon>
        <taxon>Ecdysozoa</taxon>
        <taxon>Arthropoda</taxon>
        <taxon>Crustacea</taxon>
        <taxon>Multicrustacea</taxon>
        <taxon>Malacostraca</taxon>
        <taxon>Eumalacostraca</taxon>
        <taxon>Eucarida</taxon>
        <taxon>Decapoda</taxon>
        <taxon>Pleocyemata</taxon>
        <taxon>Brachyura</taxon>
        <taxon>Eubrachyura</taxon>
        <taxon>Majoidea</taxon>
        <taxon>Majidae</taxon>
        <taxon>Chionoecetes</taxon>
    </lineage>
</organism>
<sequence>MVAPLHGEMTCSHTLVGDAYRRGTSCSFTCALGLSLHGSHNATCLPAGVWSASPATCRARKCSVLAEVDHGRVLPKRCTGRTTGVGQHCYLTCSPGYRVVGNPVRTCQTSGLWSPEASSPYCEKDSLKPFIQCPGDVQVDLAPHQSSAHVRLPQPKANVDWFRSVPSVARTRGGSRDPEDPRYVDAAPEWAKQLEADLPAGKTSVSFVARSPVSEETATCSFTVEVRDKEEPQVFRCPKSFTVVLTESQVTTKVSWREPFFKDNVEVSHLWKSLEPGRHLTAGTYPVHYVAMDPFRNRAKCSFVITVQREF</sequence>
<name>A0A8J5CG93_CHIOP</name>
<keyword evidence="3" id="KW-0768">Sushi</keyword>
<proteinExistence type="predicted"/>
<evidence type="ECO:0000256" key="2">
    <source>
        <dbReference type="ARBA" id="ARBA00023157"/>
    </source>
</evidence>
<accession>A0A8J5CG93</accession>
<dbReference type="CDD" id="cd00033">
    <property type="entry name" value="CCP"/>
    <property type="match status" value="2"/>
</dbReference>
<feature type="domain" description="Sushi" evidence="5">
    <location>
        <begin position="60"/>
        <end position="124"/>
    </location>
</feature>
<dbReference type="SUPFAM" id="SSF57535">
    <property type="entry name" value="Complement control module/SCR domain"/>
    <property type="match status" value="2"/>
</dbReference>
<feature type="domain" description="HYR" evidence="4">
    <location>
        <begin position="227"/>
        <end position="309"/>
    </location>
</feature>
<dbReference type="EMBL" id="JACEEZ010024609">
    <property type="protein sequence ID" value="KAG0709999.1"/>
    <property type="molecule type" value="Genomic_DNA"/>
</dbReference>
<dbReference type="Proteomes" id="UP000770661">
    <property type="component" value="Unassembled WGS sequence"/>
</dbReference>
<dbReference type="PANTHER" id="PTHR24273">
    <property type="entry name" value="FI04643P-RELATED"/>
    <property type="match status" value="1"/>
</dbReference>
<keyword evidence="7" id="KW-1185">Reference proteome</keyword>